<feature type="compositionally biased region" description="Low complexity" evidence="1">
    <location>
        <begin position="16"/>
        <end position="27"/>
    </location>
</feature>
<protein>
    <recommendedName>
        <fullName evidence="4">DUF5610 domain-containing protein</fullName>
    </recommendedName>
</protein>
<feature type="region of interest" description="Disordered" evidence="1">
    <location>
        <begin position="1"/>
        <end position="52"/>
    </location>
</feature>
<reference evidence="2 3" key="1">
    <citation type="submission" date="2019-02" db="EMBL/GenBank/DDBJ databases">
        <title>Deep-cultivation of Planctomycetes and their phenomic and genomic characterization uncovers novel biology.</title>
        <authorList>
            <person name="Wiegand S."/>
            <person name="Jogler M."/>
            <person name="Boedeker C."/>
            <person name="Pinto D."/>
            <person name="Vollmers J."/>
            <person name="Rivas-Marin E."/>
            <person name="Kohn T."/>
            <person name="Peeters S.H."/>
            <person name="Heuer A."/>
            <person name="Rast P."/>
            <person name="Oberbeckmann S."/>
            <person name="Bunk B."/>
            <person name="Jeske O."/>
            <person name="Meyerdierks A."/>
            <person name="Storesund J.E."/>
            <person name="Kallscheuer N."/>
            <person name="Luecker S."/>
            <person name="Lage O.M."/>
            <person name="Pohl T."/>
            <person name="Merkel B.J."/>
            <person name="Hornburger P."/>
            <person name="Mueller R.-W."/>
            <person name="Bruemmer F."/>
            <person name="Labrenz M."/>
            <person name="Spormann A.M."/>
            <person name="Op den Camp H."/>
            <person name="Overmann J."/>
            <person name="Amann R."/>
            <person name="Jetten M.S.M."/>
            <person name="Mascher T."/>
            <person name="Medema M.H."/>
            <person name="Devos D.P."/>
            <person name="Kaster A.-K."/>
            <person name="Ovreas L."/>
            <person name="Rohde M."/>
            <person name="Galperin M.Y."/>
            <person name="Jogler C."/>
        </authorList>
    </citation>
    <scope>NUCLEOTIDE SEQUENCE [LARGE SCALE GENOMIC DNA]</scope>
    <source>
        <strain evidence="2 3">Poly30</strain>
    </source>
</reference>
<dbReference type="RefSeq" id="WP_145197911.1">
    <property type="nucleotide sequence ID" value="NZ_CP036434.1"/>
</dbReference>
<name>A0A518ESS1_9BACT</name>
<evidence type="ECO:0000256" key="1">
    <source>
        <dbReference type="SAM" id="MobiDB-lite"/>
    </source>
</evidence>
<dbReference type="Proteomes" id="UP000320390">
    <property type="component" value="Chromosome"/>
</dbReference>
<dbReference type="AlphaFoldDB" id="A0A518ESS1"/>
<evidence type="ECO:0008006" key="4">
    <source>
        <dbReference type="Google" id="ProtNLM"/>
    </source>
</evidence>
<keyword evidence="3" id="KW-1185">Reference proteome</keyword>
<feature type="compositionally biased region" description="Polar residues" evidence="1">
    <location>
        <begin position="143"/>
        <end position="166"/>
    </location>
</feature>
<dbReference type="EMBL" id="CP036434">
    <property type="protein sequence ID" value="QDV07123.1"/>
    <property type="molecule type" value="Genomic_DNA"/>
</dbReference>
<evidence type="ECO:0000313" key="3">
    <source>
        <dbReference type="Proteomes" id="UP000320390"/>
    </source>
</evidence>
<proteinExistence type="predicted"/>
<gene>
    <name evidence="2" type="ORF">Poly30_26420</name>
</gene>
<feature type="compositionally biased region" description="Polar residues" evidence="1">
    <location>
        <begin position="1"/>
        <end position="14"/>
    </location>
</feature>
<accession>A0A518ESS1</accession>
<feature type="region of interest" description="Disordered" evidence="1">
    <location>
        <begin position="135"/>
        <end position="166"/>
    </location>
</feature>
<sequence length="288" mass="29536">MQISTQRHVNTPMQSAPAQRAVPVAAARAERAQANDASGMEAPAPMQGPPPPDQMASNLARLDSFMEAAMSRLESAVADAPEGEVTSFREAAEALGSGLSRLRAGLQNGTLMPADVQRGVQNSFQGAREILEGARPAGDEDQNTGMSMGSSTEAGDVSMTDSSMPASDTGAIVRGRYQGFTDSVMARVAGLGGSDDSNSAAIEAAGSAFDSATARLDQALFNPVSGDSIDRGTFQTLYNDALSALQSQLTDLIGGGPAERNGSGGVIYTAQKAAESMTPSRFGLDVAG</sequence>
<organism evidence="2 3">
    <name type="scientific">Saltatorellus ferox</name>
    <dbReference type="NCBI Taxonomy" id="2528018"/>
    <lineage>
        <taxon>Bacteria</taxon>
        <taxon>Pseudomonadati</taxon>
        <taxon>Planctomycetota</taxon>
        <taxon>Planctomycetia</taxon>
        <taxon>Planctomycetia incertae sedis</taxon>
        <taxon>Saltatorellus</taxon>
    </lineage>
</organism>
<evidence type="ECO:0000313" key="2">
    <source>
        <dbReference type="EMBL" id="QDV07123.1"/>
    </source>
</evidence>